<keyword evidence="3" id="KW-1185">Reference proteome</keyword>
<reference evidence="2 3" key="1">
    <citation type="journal article" date="2023" name="Mol. Biol. Evol.">
        <title>Genomics of Secondarily Temperate Adaptation in the Only Non-Antarctic Icefish.</title>
        <authorList>
            <person name="Rivera-Colon A.G."/>
            <person name="Rayamajhi N."/>
            <person name="Minhas B.F."/>
            <person name="Madrigal G."/>
            <person name="Bilyk K.T."/>
            <person name="Yoon V."/>
            <person name="Hune M."/>
            <person name="Gregory S."/>
            <person name="Cheng C.H.C."/>
            <person name="Catchen J.M."/>
        </authorList>
    </citation>
    <scope>NUCLEOTIDE SEQUENCE [LARGE SCALE GENOMIC DNA]</scope>
    <source>
        <strain evidence="2">JC2023a</strain>
    </source>
</reference>
<dbReference type="EMBL" id="JAULUE010002046">
    <property type="protein sequence ID" value="KAK5915792.1"/>
    <property type="molecule type" value="Genomic_DNA"/>
</dbReference>
<evidence type="ECO:0000313" key="2">
    <source>
        <dbReference type="EMBL" id="KAK5915792.1"/>
    </source>
</evidence>
<protein>
    <submittedName>
        <fullName evidence="2">Uncharacterized protein</fullName>
    </submittedName>
</protein>
<evidence type="ECO:0000313" key="3">
    <source>
        <dbReference type="Proteomes" id="UP001335648"/>
    </source>
</evidence>
<dbReference type="Proteomes" id="UP001335648">
    <property type="component" value="Unassembled WGS sequence"/>
</dbReference>
<evidence type="ECO:0000256" key="1">
    <source>
        <dbReference type="SAM" id="MobiDB-lite"/>
    </source>
</evidence>
<proteinExistence type="predicted"/>
<feature type="region of interest" description="Disordered" evidence="1">
    <location>
        <begin position="1"/>
        <end position="22"/>
    </location>
</feature>
<comment type="caution">
    <text evidence="2">The sequence shown here is derived from an EMBL/GenBank/DDBJ whole genome shotgun (WGS) entry which is preliminary data.</text>
</comment>
<gene>
    <name evidence="2" type="ORF">CesoFtcFv8_001353</name>
</gene>
<dbReference type="AlphaFoldDB" id="A0AAN8D4I5"/>
<organism evidence="2 3">
    <name type="scientific">Champsocephalus esox</name>
    <name type="common">pike icefish</name>
    <dbReference type="NCBI Taxonomy" id="159716"/>
    <lineage>
        <taxon>Eukaryota</taxon>
        <taxon>Metazoa</taxon>
        <taxon>Chordata</taxon>
        <taxon>Craniata</taxon>
        <taxon>Vertebrata</taxon>
        <taxon>Euteleostomi</taxon>
        <taxon>Actinopterygii</taxon>
        <taxon>Neopterygii</taxon>
        <taxon>Teleostei</taxon>
        <taxon>Neoteleostei</taxon>
        <taxon>Acanthomorphata</taxon>
        <taxon>Eupercaria</taxon>
        <taxon>Perciformes</taxon>
        <taxon>Notothenioidei</taxon>
        <taxon>Channichthyidae</taxon>
        <taxon>Champsocephalus</taxon>
    </lineage>
</organism>
<accession>A0AAN8D4I5</accession>
<sequence length="71" mass="8003">MRLKPDAILLQTDGHRKPPRSELSPPICCFYSRSILEVHSGVPKTALGGDFLLFELASRASTQTQYEPKRF</sequence>
<name>A0AAN8D4I5_9TELE</name>